<gene>
    <name evidence="1" type="ORF">MNBD_PLANCTO03-1590</name>
</gene>
<sequence length="489" mass="52577">MNRHRLTLALGILVAFCGTAKGDDDDCVLWLDSAGDAVLRRTDLGNDGAVHPQGVMPDILSISLCGWVAVDPTNDPYTGMTIEGESASLFRLDMTFAGLVNPPGRVFGGSPDPFVFGPSPLLGFLDIDVDDDEETGGELGSDAETRYLANIARFGRVPEGDIEERVARSRDDIDNDFYTEPQYERTGADFSLVLCGCSLPTIVSQDGNQDSLFDAGETWILQARFFERSRGYLDASAVFGGSAPGLYDPNINVRFSHDIQTDTTTVTVVWALDMAGAAQLAGQPEQPIDLNVANQASIVEALADIIQGANIGGFSGPGWDLVEEWEGEDAEDSLDPTEWEITALFGMPYLDPAEGFSVWTDTAGDETFGDFDGDTLVTPLEEDLIRQAVYAADGTSSDADSVKDGVWTLQNPGYNFSLFDVDGDMIVDYADIGSLRAPGDFNWDGIVNTQDFIAYLGAWVAGESTADVTLDEAVNTLDFVAFLSAWGEG</sequence>
<dbReference type="Gene3D" id="1.10.1330.10">
    <property type="entry name" value="Dockerin domain"/>
    <property type="match status" value="1"/>
</dbReference>
<organism evidence="1">
    <name type="scientific">hydrothermal vent metagenome</name>
    <dbReference type="NCBI Taxonomy" id="652676"/>
    <lineage>
        <taxon>unclassified sequences</taxon>
        <taxon>metagenomes</taxon>
        <taxon>ecological metagenomes</taxon>
    </lineage>
</organism>
<protein>
    <submittedName>
        <fullName evidence="1">Uncharacterized protein</fullName>
    </submittedName>
</protein>
<dbReference type="InterPro" id="IPR053783">
    <property type="entry name" value="Dockerin_dom_GC-type"/>
</dbReference>
<dbReference type="InterPro" id="IPR036439">
    <property type="entry name" value="Dockerin_dom_sf"/>
</dbReference>
<accession>A0A3B1DWQ2</accession>
<name>A0A3B1DWQ2_9ZZZZ</name>
<dbReference type="GO" id="GO:0000272">
    <property type="term" value="P:polysaccharide catabolic process"/>
    <property type="evidence" value="ECO:0007669"/>
    <property type="project" value="InterPro"/>
</dbReference>
<reference evidence="1" key="1">
    <citation type="submission" date="2018-06" db="EMBL/GenBank/DDBJ databases">
        <authorList>
            <person name="Zhirakovskaya E."/>
        </authorList>
    </citation>
    <scope>NUCLEOTIDE SEQUENCE</scope>
</reference>
<proteinExistence type="predicted"/>
<dbReference type="EMBL" id="UOGK01000285">
    <property type="protein sequence ID" value="VAX39780.1"/>
    <property type="molecule type" value="Genomic_DNA"/>
</dbReference>
<dbReference type="NCBIfam" id="NF041540">
    <property type="entry name" value="dockerin_GC"/>
    <property type="match status" value="1"/>
</dbReference>
<evidence type="ECO:0000313" key="1">
    <source>
        <dbReference type="EMBL" id="VAX39780.1"/>
    </source>
</evidence>
<dbReference type="AlphaFoldDB" id="A0A3B1DWQ2"/>